<proteinExistence type="predicted"/>
<reference evidence="3" key="1">
    <citation type="submission" date="2022-01" db="EMBL/GenBank/DDBJ databases">
        <authorList>
            <person name="King R."/>
        </authorList>
    </citation>
    <scope>NUCLEOTIDE SEQUENCE</scope>
</reference>
<feature type="region of interest" description="Disordered" evidence="1">
    <location>
        <begin position="458"/>
        <end position="478"/>
    </location>
</feature>
<organism evidence="3 4">
    <name type="scientific">Ceutorhynchus assimilis</name>
    <name type="common">cabbage seed weevil</name>
    <dbReference type="NCBI Taxonomy" id="467358"/>
    <lineage>
        <taxon>Eukaryota</taxon>
        <taxon>Metazoa</taxon>
        <taxon>Ecdysozoa</taxon>
        <taxon>Arthropoda</taxon>
        <taxon>Hexapoda</taxon>
        <taxon>Insecta</taxon>
        <taxon>Pterygota</taxon>
        <taxon>Neoptera</taxon>
        <taxon>Endopterygota</taxon>
        <taxon>Coleoptera</taxon>
        <taxon>Polyphaga</taxon>
        <taxon>Cucujiformia</taxon>
        <taxon>Curculionidae</taxon>
        <taxon>Ceutorhynchinae</taxon>
        <taxon>Ceutorhynchus</taxon>
    </lineage>
</organism>
<keyword evidence="4" id="KW-1185">Reference proteome</keyword>
<evidence type="ECO:0000313" key="4">
    <source>
        <dbReference type="Proteomes" id="UP001152799"/>
    </source>
</evidence>
<accession>A0A9N9MPM0</accession>
<dbReference type="AlphaFoldDB" id="A0A9N9MPM0"/>
<dbReference type="Proteomes" id="UP001152799">
    <property type="component" value="Chromosome 3"/>
</dbReference>
<evidence type="ECO:0000256" key="1">
    <source>
        <dbReference type="SAM" id="MobiDB-lite"/>
    </source>
</evidence>
<evidence type="ECO:0000256" key="2">
    <source>
        <dbReference type="SAM" id="Phobius"/>
    </source>
</evidence>
<gene>
    <name evidence="3" type="ORF">CEUTPL_LOCUS6639</name>
</gene>
<feature type="region of interest" description="Disordered" evidence="1">
    <location>
        <begin position="763"/>
        <end position="784"/>
    </location>
</feature>
<evidence type="ECO:0000313" key="3">
    <source>
        <dbReference type="EMBL" id="CAG9766046.1"/>
    </source>
</evidence>
<keyword evidence="2" id="KW-0472">Membrane</keyword>
<feature type="region of interest" description="Disordered" evidence="1">
    <location>
        <begin position="616"/>
        <end position="656"/>
    </location>
</feature>
<sequence length="1171" mass="130609">MVPISVKCDYAKGICVVLTGNTVKWKMPSDVVSLVTTGLGVSVLAGILSGICYVWAHGIRTRERIRKKNQPDWYCEICGTYVKPTSSILKDSTAFVKCSKCGSNVCKTKCAKFIQQAQWICTDCLKPTQSWFQGLLRAIQPNDTPVYNFGRMLHPELQPCPEIDALRKLEKEQVRDFIEKLVNVMLGENVDNASVSMLCNDNNYLPATGQSPCTAHAALKQLIEKLLKEAVNLPLLEKAHAHPAIPSEETTNKTYEDLLATAIINKVITSCQNNLPSSSANSVSSSSRNKDGKEYFFGEETLDTKWKNTDLDTTSVSSLEEWLQSSDNSFGSRKYVDKVTLMIKQDIEEVENVDSENEEDDDAEYFRSSSSLLDDNESNWFLQKRHFQGTASPVPVPMLVPNPSSEAKVLIGDKPLDDTSDLSDVGSDIEESVQPQTAQTLLIQSKNLIGGATGANQNYENADVQSESSTDSGVKEMNGNAQKSFDLLGDSIGKTDISIDDDNVEDSSFISVYSNTEKEAEYTERYASLPRQILKPSTPQNSKVALENEDDILEDTSDFEFIGGTYSKKEKEKWTHAVEMKNNPYSKENIEKRMKKSNSSIGSIFGPDYYARLAGKPSGGGKASSEINGVSWPPPHQTDYTRSETPSPLPELPKSAPPSKELILEHPKTTQFSPSRDLILDIPPEPPKTAPPPFIIETDGIHQAVKALVTPEEDHIMPHKALEQVHKVESYSVQLSTAEVTSESDTSFVNFYDVEHGQVMKKTKNEDVHQIPIKPQPPVARPRVLGGESKKYEKASSKNMQRNNSPIERPILRRHLSESSLLDDSVDAHPKALHQKKDNTLISKIYKDPKIRLFALNSREGVIHGDKQYLSQKSLDSKISLGTSASDDGLTSEYESGKTGKMSFFSSEEDLLSLNSEVSFVATKNGDVKLNESEHRNIRTPSPSPLITPNTPSTRKFIYSSQEDLLSIDEVGSLPQRKDNTLISKIYQDHKVRNFALNTNREFQPDLHSKPRKVSSSDEEHYHYNEKVTIQKRNFAHKYNSYDDLSSADMSFEDNYQNGHNLSIDQKSATLMVKTSSAVSSVNDGYNSEDLEIEEIARRHVVREALGKFSKSEMVINSNFHRGTSFEEGDVRVSVRDLRKKFETNEVSNKPVVSSLTARSISKKVKDSLKQ</sequence>
<feature type="transmembrane region" description="Helical" evidence="2">
    <location>
        <begin position="31"/>
        <end position="56"/>
    </location>
</feature>
<keyword evidence="2" id="KW-0812">Transmembrane</keyword>
<keyword evidence="2" id="KW-1133">Transmembrane helix</keyword>
<dbReference type="OrthoDB" id="10072397at2759"/>
<protein>
    <submittedName>
        <fullName evidence="3">Uncharacterized protein</fullName>
    </submittedName>
</protein>
<dbReference type="EMBL" id="OU892279">
    <property type="protein sequence ID" value="CAG9766046.1"/>
    <property type="molecule type" value="Genomic_DNA"/>
</dbReference>
<feature type="compositionally biased region" description="Polar residues" evidence="1">
    <location>
        <begin position="458"/>
        <end position="472"/>
    </location>
</feature>
<name>A0A9N9MPM0_9CUCU</name>